<dbReference type="InterPro" id="IPR016169">
    <property type="entry name" value="FAD-bd_PCMH_sub2"/>
</dbReference>
<comment type="cofactor">
    <cofactor evidence="1">
        <name>FAD</name>
        <dbReference type="ChEBI" id="CHEBI:57692"/>
    </cofactor>
</comment>
<dbReference type="InterPro" id="IPR016164">
    <property type="entry name" value="FAD-linked_Oxase-like_C"/>
</dbReference>
<dbReference type="Pfam" id="PF01565">
    <property type="entry name" value="FAD_binding_4"/>
    <property type="match status" value="1"/>
</dbReference>
<evidence type="ECO:0000256" key="1">
    <source>
        <dbReference type="ARBA" id="ARBA00001974"/>
    </source>
</evidence>
<evidence type="ECO:0000256" key="4">
    <source>
        <dbReference type="ARBA" id="ARBA00023002"/>
    </source>
</evidence>
<evidence type="ECO:0000256" key="2">
    <source>
        <dbReference type="ARBA" id="ARBA00022630"/>
    </source>
</evidence>
<dbReference type="PANTHER" id="PTHR42934">
    <property type="entry name" value="GLYCOLATE OXIDASE SUBUNIT GLCD"/>
    <property type="match status" value="1"/>
</dbReference>
<keyword evidence="4" id="KW-0560">Oxidoreductase</keyword>
<proteinExistence type="predicted"/>
<dbReference type="Gene3D" id="3.30.70.2740">
    <property type="match status" value="1"/>
</dbReference>
<keyword evidence="2" id="KW-0285">Flavoprotein</keyword>
<dbReference type="InterPro" id="IPR004113">
    <property type="entry name" value="FAD-bd_oxidored_4_C"/>
</dbReference>
<dbReference type="Pfam" id="PF02913">
    <property type="entry name" value="FAD-oxidase_C"/>
    <property type="match status" value="1"/>
</dbReference>
<dbReference type="Proteomes" id="UP001232725">
    <property type="component" value="Unassembled WGS sequence"/>
</dbReference>
<gene>
    <name evidence="6" type="ORF">Q9R02_04230</name>
</gene>
<sequence length="455" mass="47885">MHPIVATLHAELGPGKVSTEPSLIHEYSRDRAPDRPEAPALAVVFAESVQDVQTTVRECSAAGVRIVPRGAGSGLSGGAHAVANGVVLSLERMNRILDVRVDDEVAVVEPGVVNADLNAAAAPHGLMYAPDPASFTIATLGGNIGTNAGGLRCAKYGVTRDSVLALDVVLADGELVRLGHATFKGVAGYDLVALLVGSEGTLGIVVGATLRLRHLPVAIRTVAAFFPDLPSAAAAVLAVGRARVQPAIMELMDRASIQDADRLNGTDFAGRGGALLLIQTDGFGAEAEAAVVRSVLAAAGGELADDGDQDAERFVRIRRNNRGSGREDRLRVGEDVAVPRSLLVDYAAELGRIAREYRVGMKLVAHAGDGNLHPTFWAEPEPGREAEAMEELEKALDESVRVALAMGGTITGEHGVGTFKLRWLGWEQQERVRELARGIKEVFDPQGVFNPGKAI</sequence>
<dbReference type="SUPFAM" id="SSF56176">
    <property type="entry name" value="FAD-binding/transporter-associated domain-like"/>
    <property type="match status" value="1"/>
</dbReference>
<evidence type="ECO:0000313" key="6">
    <source>
        <dbReference type="EMBL" id="MDP5226360.1"/>
    </source>
</evidence>
<dbReference type="InterPro" id="IPR016171">
    <property type="entry name" value="Vanillyl_alc_oxidase_C-sub2"/>
</dbReference>
<dbReference type="InterPro" id="IPR051914">
    <property type="entry name" value="FAD-linked_OxidoTrans_Type4"/>
</dbReference>
<organism evidence="6 7">
    <name type="scientific">Arthrobacter horti</name>
    <dbReference type="NCBI Taxonomy" id="3068273"/>
    <lineage>
        <taxon>Bacteria</taxon>
        <taxon>Bacillati</taxon>
        <taxon>Actinomycetota</taxon>
        <taxon>Actinomycetes</taxon>
        <taxon>Micrococcales</taxon>
        <taxon>Micrococcaceae</taxon>
        <taxon>Arthrobacter</taxon>
    </lineage>
</organism>
<feature type="domain" description="FAD-binding PCMH-type" evidence="5">
    <location>
        <begin position="36"/>
        <end position="215"/>
    </location>
</feature>
<dbReference type="PROSITE" id="PS51387">
    <property type="entry name" value="FAD_PCMH"/>
    <property type="match status" value="1"/>
</dbReference>
<reference evidence="6 7" key="1">
    <citation type="submission" date="2023-08" db="EMBL/GenBank/DDBJ databases">
        <title>Arthrobacter horti sp. nov., isolated from forest soil.</title>
        <authorList>
            <person name="Park M."/>
        </authorList>
    </citation>
    <scope>NUCLEOTIDE SEQUENCE [LARGE SCALE GENOMIC DNA]</scope>
    <source>
        <strain evidence="6 7">YJM1</strain>
    </source>
</reference>
<keyword evidence="3" id="KW-0274">FAD</keyword>
<accession>A0ABT9ILB4</accession>
<dbReference type="InterPro" id="IPR036318">
    <property type="entry name" value="FAD-bd_PCMH-like_sf"/>
</dbReference>
<keyword evidence="7" id="KW-1185">Reference proteome</keyword>
<dbReference type="Gene3D" id="1.10.45.10">
    <property type="entry name" value="Vanillyl-alcohol Oxidase, Chain A, domain 4"/>
    <property type="match status" value="1"/>
</dbReference>
<dbReference type="EMBL" id="JAVALS010000002">
    <property type="protein sequence ID" value="MDP5226360.1"/>
    <property type="molecule type" value="Genomic_DNA"/>
</dbReference>
<evidence type="ECO:0000256" key="3">
    <source>
        <dbReference type="ARBA" id="ARBA00022827"/>
    </source>
</evidence>
<dbReference type="RefSeq" id="WP_305995414.1">
    <property type="nucleotide sequence ID" value="NZ_JAVALS010000002.1"/>
</dbReference>
<dbReference type="Gene3D" id="3.30.465.10">
    <property type="match status" value="1"/>
</dbReference>
<protein>
    <submittedName>
        <fullName evidence="6">FAD-linked oxidase C-terminal domain-containing protein</fullName>
    </submittedName>
</protein>
<comment type="caution">
    <text evidence="6">The sequence shown here is derived from an EMBL/GenBank/DDBJ whole genome shotgun (WGS) entry which is preliminary data.</text>
</comment>
<dbReference type="InterPro" id="IPR016166">
    <property type="entry name" value="FAD-bd_PCMH"/>
</dbReference>
<dbReference type="PANTHER" id="PTHR42934:SF2">
    <property type="entry name" value="GLYCOLATE OXIDASE SUBUNIT GLCD"/>
    <property type="match status" value="1"/>
</dbReference>
<evidence type="ECO:0000313" key="7">
    <source>
        <dbReference type="Proteomes" id="UP001232725"/>
    </source>
</evidence>
<evidence type="ECO:0000259" key="5">
    <source>
        <dbReference type="PROSITE" id="PS51387"/>
    </source>
</evidence>
<dbReference type="SUPFAM" id="SSF55103">
    <property type="entry name" value="FAD-linked oxidases, C-terminal domain"/>
    <property type="match status" value="1"/>
</dbReference>
<name>A0ABT9ILB4_9MICC</name>
<dbReference type="InterPro" id="IPR006094">
    <property type="entry name" value="Oxid_FAD_bind_N"/>
</dbReference>